<feature type="compositionally biased region" description="Basic and acidic residues" evidence="1">
    <location>
        <begin position="116"/>
        <end position="147"/>
    </location>
</feature>
<evidence type="ECO:0000313" key="3">
    <source>
        <dbReference type="Proteomes" id="UP001163046"/>
    </source>
</evidence>
<feature type="compositionally biased region" description="Basic and acidic residues" evidence="1">
    <location>
        <begin position="24"/>
        <end position="33"/>
    </location>
</feature>
<feature type="compositionally biased region" description="Basic and acidic residues" evidence="1">
    <location>
        <begin position="222"/>
        <end position="238"/>
    </location>
</feature>
<feature type="compositionally biased region" description="Polar residues" evidence="1">
    <location>
        <begin position="163"/>
        <end position="181"/>
    </location>
</feature>
<evidence type="ECO:0000256" key="1">
    <source>
        <dbReference type="SAM" id="MobiDB-lite"/>
    </source>
</evidence>
<feature type="compositionally biased region" description="Low complexity" evidence="1">
    <location>
        <begin position="627"/>
        <end position="637"/>
    </location>
</feature>
<proteinExistence type="predicted"/>
<keyword evidence="3" id="KW-1185">Reference proteome</keyword>
<accession>A0A9X0CVZ0</accession>
<dbReference type="AlphaFoldDB" id="A0A9X0CVZ0"/>
<feature type="region of interest" description="Disordered" evidence="1">
    <location>
        <begin position="1"/>
        <end position="258"/>
    </location>
</feature>
<feature type="compositionally biased region" description="Basic and acidic residues" evidence="1">
    <location>
        <begin position="83"/>
        <end position="106"/>
    </location>
</feature>
<feature type="region of interest" description="Disordered" evidence="1">
    <location>
        <begin position="559"/>
        <end position="589"/>
    </location>
</feature>
<dbReference type="OrthoDB" id="5989899at2759"/>
<dbReference type="EMBL" id="MU826369">
    <property type="protein sequence ID" value="KAJ7378057.1"/>
    <property type="molecule type" value="Genomic_DNA"/>
</dbReference>
<evidence type="ECO:0000313" key="2">
    <source>
        <dbReference type="EMBL" id="KAJ7378057.1"/>
    </source>
</evidence>
<name>A0A9X0CVZ0_9CNID</name>
<feature type="compositionally biased region" description="Polar residues" evidence="1">
    <location>
        <begin position="71"/>
        <end position="82"/>
    </location>
</feature>
<feature type="compositionally biased region" description="Polar residues" evidence="1">
    <location>
        <begin position="567"/>
        <end position="577"/>
    </location>
</feature>
<feature type="region of interest" description="Disordered" evidence="1">
    <location>
        <begin position="357"/>
        <end position="378"/>
    </location>
</feature>
<feature type="compositionally biased region" description="Polar residues" evidence="1">
    <location>
        <begin position="203"/>
        <end position="219"/>
    </location>
</feature>
<feature type="compositionally biased region" description="Basic and acidic residues" evidence="1">
    <location>
        <begin position="42"/>
        <end position="52"/>
    </location>
</feature>
<dbReference type="Proteomes" id="UP001163046">
    <property type="component" value="Unassembled WGS sequence"/>
</dbReference>
<protein>
    <submittedName>
        <fullName evidence="2">Uncharacterized protein</fullName>
    </submittedName>
</protein>
<reference evidence="2" key="1">
    <citation type="submission" date="2023-01" db="EMBL/GenBank/DDBJ databases">
        <title>Genome assembly of the deep-sea coral Lophelia pertusa.</title>
        <authorList>
            <person name="Herrera S."/>
            <person name="Cordes E."/>
        </authorList>
    </citation>
    <scope>NUCLEOTIDE SEQUENCE</scope>
    <source>
        <strain evidence="2">USNM1676648</strain>
        <tissue evidence="2">Polyp</tissue>
    </source>
</reference>
<sequence length="647" mass="72359">MSENGFKPPMPPTRKTTQQLGKAKSLDNLDNSKRSSVANGRVNRDRVSKAKSVDLAPLTNNRRQKERTTDTRQNTLKTIQKNTTDRRESSVKTRAQRQKEANDSHVLDTTNSKEILPNKRDSGAKALQRTEKRPASKAKSVDMERSRTRPPVAKSKSVDHQGKANTTTRRSQVKTGSGRSSGSEDDKKPPRLTIAEQTHMKTRSQSGAGRANNRASLAKNSKVKEGKLSTEPRHENTTKKSASVQRSSPEENFVAGNEEIADKIPGSATFAEKTSTDQVIQDQDVTDSCSDAVISIEAEPVKEIAKEDANWEIGNYENMTLMEPDKTDDVLVESSDETVKLPKEIHSHYSRENEAQLNGDVMGQGNEATEKEDVPKVKQWFPSDSKFRDLVQRSIREEPLAPNQESCHEEIDYHINEEHGNSNIGAENSNSGYTQSQLHIQKKTLLDIGKQQSKERVSRKEVVSLSLEERKQQILDAAVTKSKSKPADKRRSILQIKKRSDGNLVKNKKEAFEQPKVAHTTSDGTVAKSSKQRHFRFRGRRKKSFELSSEPLEVVAEDHEDVFDETPATNGTINRANGVTAERKKSVGEKIEEKVVKEKSHSPVKISPFQLRFTKRRGSYDLEKRASSGSAESPKSSIPASENEEFD</sequence>
<feature type="region of interest" description="Disordered" evidence="1">
    <location>
        <begin position="617"/>
        <end position="647"/>
    </location>
</feature>
<comment type="caution">
    <text evidence="2">The sequence shown here is derived from an EMBL/GenBank/DDBJ whole genome shotgun (WGS) entry which is preliminary data.</text>
</comment>
<organism evidence="2 3">
    <name type="scientific">Desmophyllum pertusum</name>
    <dbReference type="NCBI Taxonomy" id="174260"/>
    <lineage>
        <taxon>Eukaryota</taxon>
        <taxon>Metazoa</taxon>
        <taxon>Cnidaria</taxon>
        <taxon>Anthozoa</taxon>
        <taxon>Hexacorallia</taxon>
        <taxon>Scleractinia</taxon>
        <taxon>Caryophylliina</taxon>
        <taxon>Caryophylliidae</taxon>
        <taxon>Desmophyllum</taxon>
    </lineage>
</organism>
<gene>
    <name evidence="2" type="ORF">OS493_024719</name>
</gene>